<evidence type="ECO:0000256" key="1">
    <source>
        <dbReference type="ARBA" id="ARBA00001970"/>
    </source>
</evidence>
<protein>
    <recommendedName>
        <fullName evidence="14">Cytochrome b561 domain-containing protein</fullName>
    </recommendedName>
</protein>
<evidence type="ECO:0000256" key="13">
    <source>
        <dbReference type="SAM" id="Phobius"/>
    </source>
</evidence>
<keyword evidence="9" id="KW-0560">Oxidoreductase</keyword>
<dbReference type="Proteomes" id="UP000008810">
    <property type="component" value="Chromosome 3"/>
</dbReference>
<evidence type="ECO:0000256" key="7">
    <source>
        <dbReference type="ARBA" id="ARBA00022982"/>
    </source>
</evidence>
<dbReference type="GO" id="GO:0046872">
    <property type="term" value="F:metal ion binding"/>
    <property type="evidence" value="ECO:0007669"/>
    <property type="project" value="UniProtKB-KW"/>
</dbReference>
<reference evidence="15 16" key="1">
    <citation type="journal article" date="2010" name="Nature">
        <title>Genome sequencing and analysis of the model grass Brachypodium distachyon.</title>
        <authorList>
            <consortium name="International Brachypodium Initiative"/>
        </authorList>
    </citation>
    <scope>NUCLEOTIDE SEQUENCE [LARGE SCALE GENOMIC DNA]</scope>
    <source>
        <strain evidence="15 16">Bd21</strain>
    </source>
</reference>
<keyword evidence="10" id="KW-0408">Iron</keyword>
<keyword evidence="8 13" id="KW-1133">Transmembrane helix</keyword>
<evidence type="ECO:0000256" key="10">
    <source>
        <dbReference type="ARBA" id="ARBA00023004"/>
    </source>
</evidence>
<evidence type="ECO:0000256" key="3">
    <source>
        <dbReference type="ARBA" id="ARBA00022448"/>
    </source>
</evidence>
<dbReference type="InterPro" id="IPR006593">
    <property type="entry name" value="Cyt_b561/ferric_Rdtase_TM"/>
</dbReference>
<comment type="cofactor">
    <cofactor evidence="1">
        <name>heme b</name>
        <dbReference type="ChEBI" id="CHEBI:60344"/>
    </cofactor>
</comment>
<proteinExistence type="predicted"/>
<evidence type="ECO:0000256" key="11">
    <source>
        <dbReference type="ARBA" id="ARBA00023136"/>
    </source>
</evidence>
<keyword evidence="5 13" id="KW-0812">Transmembrane</keyword>
<dbReference type="Gene3D" id="1.20.120.1770">
    <property type="match status" value="1"/>
</dbReference>
<gene>
    <name evidence="15" type="ORF">BRADI_3g12925v3</name>
</gene>
<keyword evidence="3" id="KW-0813">Transport</keyword>
<keyword evidence="7" id="KW-0249">Electron transport</keyword>
<sequence>MTKRRPAALVLAVHVLSLASISLVLLWCISFRGGFAFRSGKNKQLIFNIHPPLMLLGPIAMSAQSILLYRNPPSLLPSAAAHEARKQVHLALHLLGLAVGGTGLYAVFKYHAEAAIPHLYSLHSWLGIAVFSLYLVQWLAGFLAFFFPGLPRTEARRAAVPWHAAAGLVLFSLAVGTAVLGFLEKLTFLQAPPARIVGNKFGAEALLVNFTAVVVVLLGVAVVLATVDVGAGNRNRDTKQTTPP</sequence>
<dbReference type="ExpressionAtlas" id="A0A2K2CWS9">
    <property type="expression patterns" value="baseline"/>
</dbReference>
<dbReference type="Pfam" id="PF03188">
    <property type="entry name" value="Cytochrom_B561"/>
    <property type="match status" value="1"/>
</dbReference>
<dbReference type="EMBL" id="CM000882">
    <property type="protein sequence ID" value="PNT66482.1"/>
    <property type="molecule type" value="Genomic_DNA"/>
</dbReference>
<evidence type="ECO:0000256" key="5">
    <source>
        <dbReference type="ARBA" id="ARBA00022692"/>
    </source>
</evidence>
<keyword evidence="17" id="KW-1185">Reference proteome</keyword>
<dbReference type="AlphaFoldDB" id="A0A2K2CWS9"/>
<keyword evidence="11 13" id="KW-0472">Membrane</keyword>
<reference evidence="16" key="3">
    <citation type="submission" date="2018-08" db="UniProtKB">
        <authorList>
            <consortium name="EnsemblPlants"/>
        </authorList>
    </citation>
    <scope>IDENTIFICATION</scope>
    <source>
        <strain evidence="16">cv. Bd21</strain>
    </source>
</reference>
<keyword evidence="4" id="KW-0349">Heme</keyword>
<dbReference type="SMART" id="SM00665">
    <property type="entry name" value="B561"/>
    <property type="match status" value="1"/>
</dbReference>
<dbReference type="InParanoid" id="A0A2K2CWS9"/>
<organism evidence="15">
    <name type="scientific">Brachypodium distachyon</name>
    <name type="common">Purple false brome</name>
    <name type="synonym">Trachynia distachya</name>
    <dbReference type="NCBI Taxonomy" id="15368"/>
    <lineage>
        <taxon>Eukaryota</taxon>
        <taxon>Viridiplantae</taxon>
        <taxon>Streptophyta</taxon>
        <taxon>Embryophyta</taxon>
        <taxon>Tracheophyta</taxon>
        <taxon>Spermatophyta</taxon>
        <taxon>Magnoliopsida</taxon>
        <taxon>Liliopsida</taxon>
        <taxon>Poales</taxon>
        <taxon>Poaceae</taxon>
        <taxon>BOP clade</taxon>
        <taxon>Pooideae</taxon>
        <taxon>Stipodae</taxon>
        <taxon>Brachypodieae</taxon>
        <taxon>Brachypodium</taxon>
    </lineage>
</organism>
<comment type="function">
    <text evidence="12">Two-heme-containing cytochrome. Catalyzes ascorbate-dependent trans-membrane electron transfer by utilizing a concerted H(+)/e(-) transfer mechanism.</text>
</comment>
<name>A0A2K2CWS9_BRADI</name>
<dbReference type="EnsemblPlants" id="PNT66482">
    <property type="protein sequence ID" value="PNT66482"/>
    <property type="gene ID" value="BRADI_3g12925v3"/>
</dbReference>
<keyword evidence="6" id="KW-0479">Metal-binding</keyword>
<feature type="transmembrane region" description="Helical" evidence="13">
    <location>
        <begin position="162"/>
        <end position="183"/>
    </location>
</feature>
<evidence type="ECO:0000256" key="4">
    <source>
        <dbReference type="ARBA" id="ARBA00022617"/>
    </source>
</evidence>
<feature type="transmembrane region" description="Helical" evidence="13">
    <location>
        <begin position="203"/>
        <end position="227"/>
    </location>
</feature>
<evidence type="ECO:0000256" key="12">
    <source>
        <dbReference type="ARBA" id="ARBA00053762"/>
    </source>
</evidence>
<dbReference type="OrthoDB" id="907479at2759"/>
<feature type="transmembrane region" description="Helical" evidence="13">
    <location>
        <begin position="90"/>
        <end position="108"/>
    </location>
</feature>
<reference evidence="15" key="2">
    <citation type="submission" date="2017-06" db="EMBL/GenBank/DDBJ databases">
        <title>WGS assembly of Brachypodium distachyon.</title>
        <authorList>
            <consortium name="The International Brachypodium Initiative"/>
            <person name="Lucas S."/>
            <person name="Harmon-Smith M."/>
            <person name="Lail K."/>
            <person name="Tice H."/>
            <person name="Grimwood J."/>
            <person name="Bruce D."/>
            <person name="Barry K."/>
            <person name="Shu S."/>
            <person name="Lindquist E."/>
            <person name="Wang M."/>
            <person name="Pitluck S."/>
            <person name="Vogel J.P."/>
            <person name="Garvin D.F."/>
            <person name="Mockler T.C."/>
            <person name="Schmutz J."/>
            <person name="Rokhsar D."/>
            <person name="Bevan M.W."/>
        </authorList>
    </citation>
    <scope>NUCLEOTIDE SEQUENCE</scope>
    <source>
        <strain evidence="15">Bd21</strain>
    </source>
</reference>
<feature type="domain" description="Cytochrome b561" evidence="14">
    <location>
        <begin position="12"/>
        <end position="227"/>
    </location>
</feature>
<comment type="subcellular location">
    <subcellularLocation>
        <location evidence="2">Membrane</location>
        <topology evidence="2">Multi-pass membrane protein</topology>
    </subcellularLocation>
</comment>
<dbReference type="GO" id="GO:0016491">
    <property type="term" value="F:oxidoreductase activity"/>
    <property type="evidence" value="ECO:0000318"/>
    <property type="project" value="GO_Central"/>
</dbReference>
<evidence type="ECO:0000313" key="17">
    <source>
        <dbReference type="Proteomes" id="UP000008810"/>
    </source>
</evidence>
<evidence type="ECO:0000256" key="8">
    <source>
        <dbReference type="ARBA" id="ARBA00022989"/>
    </source>
</evidence>
<dbReference type="Gramene" id="PNT66482">
    <property type="protein sequence ID" value="PNT66482"/>
    <property type="gene ID" value="BRADI_3g12925v3"/>
</dbReference>
<dbReference type="PANTHER" id="PTHR10106:SF10">
    <property type="entry name" value="OS08G0101700 PROTEIN"/>
    <property type="match status" value="1"/>
</dbReference>
<feature type="transmembrane region" description="Helical" evidence="13">
    <location>
        <begin position="50"/>
        <end position="69"/>
    </location>
</feature>
<dbReference type="FunFam" id="1.20.120.1770:FF:000001">
    <property type="entry name" value="Cytochrome b reductase 1"/>
    <property type="match status" value="1"/>
</dbReference>
<dbReference type="GO" id="GO:0016020">
    <property type="term" value="C:membrane"/>
    <property type="evidence" value="ECO:0007669"/>
    <property type="project" value="UniProtKB-SubCell"/>
</dbReference>
<evidence type="ECO:0000313" key="15">
    <source>
        <dbReference type="EMBL" id="PNT66482.1"/>
    </source>
</evidence>
<dbReference type="FunCoup" id="A0A2K2CWS9">
    <property type="interactions" value="83"/>
</dbReference>
<evidence type="ECO:0000256" key="9">
    <source>
        <dbReference type="ARBA" id="ARBA00023002"/>
    </source>
</evidence>
<dbReference type="PANTHER" id="PTHR10106">
    <property type="entry name" value="CYTOCHROME B561-RELATED"/>
    <property type="match status" value="1"/>
</dbReference>
<accession>A0A2K2CWS9</accession>
<evidence type="ECO:0000259" key="14">
    <source>
        <dbReference type="PROSITE" id="PS50939"/>
    </source>
</evidence>
<evidence type="ECO:0000256" key="2">
    <source>
        <dbReference type="ARBA" id="ARBA00004141"/>
    </source>
</evidence>
<dbReference type="PROSITE" id="PS50939">
    <property type="entry name" value="CYTOCHROME_B561"/>
    <property type="match status" value="1"/>
</dbReference>
<evidence type="ECO:0000313" key="16">
    <source>
        <dbReference type="EnsemblPlants" id="PNT66482"/>
    </source>
</evidence>
<feature type="transmembrane region" description="Helical" evidence="13">
    <location>
        <begin position="128"/>
        <end position="150"/>
    </location>
</feature>
<evidence type="ECO:0000256" key="6">
    <source>
        <dbReference type="ARBA" id="ARBA00022723"/>
    </source>
</evidence>
<dbReference type="STRING" id="15368.A0A2K2CWS9"/>
<dbReference type="InterPro" id="IPR043205">
    <property type="entry name" value="CYB561/CYBRD1-like"/>
</dbReference>